<dbReference type="Pfam" id="PF18317">
    <property type="entry name" value="SDH_C"/>
    <property type="match status" value="1"/>
</dbReference>
<feature type="binding site" evidence="8">
    <location>
        <begin position="21"/>
        <end position="23"/>
    </location>
    <ligand>
        <name>shikimate</name>
        <dbReference type="ChEBI" id="CHEBI:36208"/>
    </ligand>
</feature>
<feature type="binding site" evidence="8">
    <location>
        <position position="224"/>
    </location>
    <ligand>
        <name>NADP(+)</name>
        <dbReference type="ChEBI" id="CHEBI:58349"/>
    </ligand>
</feature>
<evidence type="ECO:0000256" key="5">
    <source>
        <dbReference type="ARBA" id="ARBA00023002"/>
    </source>
</evidence>
<accession>A0A3A4R648</accession>
<dbReference type="Gene3D" id="3.40.50.720">
    <property type="entry name" value="NAD(P)-binding Rossmann-like Domain"/>
    <property type="match status" value="1"/>
</dbReference>
<gene>
    <name evidence="8" type="primary">aroE</name>
    <name evidence="11" type="ORF">C4541_05075</name>
</gene>
<comment type="subunit">
    <text evidence="8">Homodimer.</text>
</comment>
<dbReference type="EMBL" id="QZJZ01000039">
    <property type="protein sequence ID" value="RJP59906.1"/>
    <property type="molecule type" value="Genomic_DNA"/>
</dbReference>
<sequence length="285" mass="30096">MPAINGKTALYGLFGFPVEHTASPLMHNAAFEELGLNAAYLPFPVSPDRLGDAVKSLRALGIRGVNVTIPHKQTVIPFLDDLSTAARTIGAVNTIEITPSALIGHNTDSIGFIRALKEEAGFSVEGKPVFIAGCGGAGFAIAVQCALCGASSLTVMDVDRQRAHALKNKIATVSSTKVSVADTSDLVPACVALAVNATPLGMHETDPLPFSIDELSDSAIVYDIVYNVPQTTLLKTARDRNIKAYGGLSMLLYQGVEAFEIWTGKTPPVKTMNAVLQQAVYGVQK</sequence>
<dbReference type="SUPFAM" id="SSF51735">
    <property type="entry name" value="NAD(P)-binding Rossmann-fold domains"/>
    <property type="match status" value="1"/>
</dbReference>
<comment type="caution">
    <text evidence="11">The sequence shown here is derived from an EMBL/GenBank/DDBJ whole genome shotgun (WGS) entry which is preliminary data.</text>
</comment>
<keyword evidence="6 8" id="KW-0057">Aromatic amino acid biosynthesis</keyword>
<dbReference type="InterPro" id="IPR013708">
    <property type="entry name" value="Shikimate_DH-bd_N"/>
</dbReference>
<feature type="binding site" evidence="8">
    <location>
        <position position="247"/>
    </location>
    <ligand>
        <name>NADP(+)</name>
        <dbReference type="ChEBI" id="CHEBI:58349"/>
    </ligand>
</feature>
<dbReference type="PANTHER" id="PTHR21089:SF1">
    <property type="entry name" value="BIFUNCTIONAL 3-DEHYDROQUINATE DEHYDRATASE_SHIKIMATE DEHYDROGENASE, CHLOROPLASTIC"/>
    <property type="match status" value="1"/>
</dbReference>
<dbReference type="InterPro" id="IPR011342">
    <property type="entry name" value="Shikimate_DH"/>
</dbReference>
<dbReference type="SUPFAM" id="SSF53223">
    <property type="entry name" value="Aminoacid dehydrogenase-like, N-terminal domain"/>
    <property type="match status" value="1"/>
</dbReference>
<dbReference type="GO" id="GO:0019632">
    <property type="term" value="P:shikimate metabolic process"/>
    <property type="evidence" value="ECO:0007669"/>
    <property type="project" value="InterPro"/>
</dbReference>
<dbReference type="InterPro" id="IPR022893">
    <property type="entry name" value="Shikimate_DH_fam"/>
</dbReference>
<dbReference type="Gene3D" id="3.40.50.10860">
    <property type="entry name" value="Leucine Dehydrogenase, chain A, domain 1"/>
    <property type="match status" value="1"/>
</dbReference>
<keyword evidence="3 8" id="KW-0028">Amino-acid biosynthesis</keyword>
<evidence type="ECO:0000256" key="4">
    <source>
        <dbReference type="ARBA" id="ARBA00022857"/>
    </source>
</evidence>
<dbReference type="GO" id="GO:0009423">
    <property type="term" value="P:chorismate biosynthetic process"/>
    <property type="evidence" value="ECO:0007669"/>
    <property type="project" value="UniProtKB-UniRule"/>
</dbReference>
<name>A0A3A4R648_9BACT</name>
<comment type="caution">
    <text evidence="8">Lacks conserved residue(s) required for the propagation of feature annotation.</text>
</comment>
<dbReference type="NCBIfam" id="NF001319">
    <property type="entry name" value="PRK00258.3-3"/>
    <property type="match status" value="1"/>
</dbReference>
<evidence type="ECO:0000256" key="6">
    <source>
        <dbReference type="ARBA" id="ARBA00023141"/>
    </source>
</evidence>
<dbReference type="InterPro" id="IPR036291">
    <property type="entry name" value="NAD(P)-bd_dom_sf"/>
</dbReference>
<feature type="domain" description="SDH C-terminal" evidence="10">
    <location>
        <begin position="247"/>
        <end position="277"/>
    </location>
</feature>
<reference evidence="11 12" key="1">
    <citation type="journal article" date="2017" name="ISME J.">
        <title>Energy and carbon metabolisms in a deep terrestrial subsurface fluid microbial community.</title>
        <authorList>
            <person name="Momper L."/>
            <person name="Jungbluth S.P."/>
            <person name="Lee M.D."/>
            <person name="Amend J.P."/>
        </authorList>
    </citation>
    <scope>NUCLEOTIDE SEQUENCE [LARGE SCALE GENOMIC DNA]</scope>
    <source>
        <strain evidence="11">SURF_26</strain>
    </source>
</reference>
<dbReference type="HAMAP" id="MF_00222">
    <property type="entry name" value="Shikimate_DH_AroE"/>
    <property type="match status" value="1"/>
</dbReference>
<dbReference type="GO" id="GO:0008652">
    <property type="term" value="P:amino acid biosynthetic process"/>
    <property type="evidence" value="ECO:0007669"/>
    <property type="project" value="UniProtKB-KW"/>
</dbReference>
<feature type="binding site" evidence="8">
    <location>
        <position position="226"/>
    </location>
    <ligand>
        <name>shikimate</name>
        <dbReference type="ChEBI" id="CHEBI:36208"/>
    </ligand>
</feature>
<keyword evidence="5 8" id="KW-0560">Oxidoreductase</keyword>
<evidence type="ECO:0000259" key="9">
    <source>
        <dbReference type="Pfam" id="PF08501"/>
    </source>
</evidence>
<evidence type="ECO:0000256" key="1">
    <source>
        <dbReference type="ARBA" id="ARBA00004871"/>
    </source>
</evidence>
<dbReference type="UniPathway" id="UPA00053">
    <property type="reaction ID" value="UER00087"/>
</dbReference>
<evidence type="ECO:0000313" key="12">
    <source>
        <dbReference type="Proteomes" id="UP000266426"/>
    </source>
</evidence>
<feature type="binding site" evidence="8">
    <location>
        <position position="68"/>
    </location>
    <ligand>
        <name>shikimate</name>
        <dbReference type="ChEBI" id="CHEBI:36208"/>
    </ligand>
</feature>
<comment type="function">
    <text evidence="8">Involved in the biosynthesis of the chorismate, which leads to the biosynthesis of aromatic amino acids. Catalyzes the reversible NADPH linked reduction of 3-dehydroshikimate (DHSA) to yield shikimate (SA).</text>
</comment>
<evidence type="ECO:0000259" key="10">
    <source>
        <dbReference type="Pfam" id="PF18317"/>
    </source>
</evidence>
<feature type="binding site" evidence="8">
    <location>
        <position position="254"/>
    </location>
    <ligand>
        <name>shikimate</name>
        <dbReference type="ChEBI" id="CHEBI:36208"/>
    </ligand>
</feature>
<dbReference type="AlphaFoldDB" id="A0A3A4R648"/>
<protein>
    <recommendedName>
        <fullName evidence="2 8">Shikimate dehydrogenase (NADP(+))</fullName>
        <shortName evidence="8">SDH</shortName>
        <ecNumber evidence="2 8">1.1.1.25</ecNumber>
    </recommendedName>
</protein>
<dbReference type="NCBIfam" id="TIGR00507">
    <property type="entry name" value="aroE"/>
    <property type="match status" value="1"/>
</dbReference>
<dbReference type="InterPro" id="IPR046346">
    <property type="entry name" value="Aminoacid_DH-like_N_sf"/>
</dbReference>
<comment type="pathway">
    <text evidence="1 8">Metabolic intermediate biosynthesis; chorismate biosynthesis; chorismate from D-erythrose 4-phosphate and phosphoenolpyruvate: step 4/7.</text>
</comment>
<feature type="domain" description="Shikimate dehydrogenase substrate binding N-terminal" evidence="9">
    <location>
        <begin position="13"/>
        <end position="95"/>
    </location>
</feature>
<organism evidence="11 12">
    <name type="scientific">Candidatus Auribacter fodinae</name>
    <dbReference type="NCBI Taxonomy" id="2093366"/>
    <lineage>
        <taxon>Bacteria</taxon>
        <taxon>Pseudomonadati</taxon>
        <taxon>Candidatus Auribacterota</taxon>
        <taxon>Candidatus Auribacteria</taxon>
        <taxon>Candidatus Auribacterales</taxon>
        <taxon>Candidatus Auribacteraceae</taxon>
        <taxon>Candidatus Auribacter</taxon>
    </lineage>
</organism>
<evidence type="ECO:0000313" key="11">
    <source>
        <dbReference type="EMBL" id="RJP59906.1"/>
    </source>
</evidence>
<dbReference type="Proteomes" id="UP000266426">
    <property type="component" value="Unassembled WGS sequence"/>
</dbReference>
<comment type="catalytic activity">
    <reaction evidence="7 8">
        <text>shikimate + NADP(+) = 3-dehydroshikimate + NADPH + H(+)</text>
        <dbReference type="Rhea" id="RHEA:17737"/>
        <dbReference type="ChEBI" id="CHEBI:15378"/>
        <dbReference type="ChEBI" id="CHEBI:16630"/>
        <dbReference type="ChEBI" id="CHEBI:36208"/>
        <dbReference type="ChEBI" id="CHEBI:57783"/>
        <dbReference type="ChEBI" id="CHEBI:58349"/>
        <dbReference type="EC" id="1.1.1.25"/>
    </reaction>
</comment>
<feature type="binding site" evidence="8">
    <location>
        <position position="108"/>
    </location>
    <ligand>
        <name>shikimate</name>
        <dbReference type="ChEBI" id="CHEBI:36208"/>
    </ligand>
</feature>
<evidence type="ECO:0000256" key="3">
    <source>
        <dbReference type="ARBA" id="ARBA00022605"/>
    </source>
</evidence>
<feature type="binding site" evidence="8">
    <location>
        <position position="93"/>
    </location>
    <ligand>
        <name>shikimate</name>
        <dbReference type="ChEBI" id="CHEBI:36208"/>
    </ligand>
</feature>
<dbReference type="GO" id="GO:0004764">
    <property type="term" value="F:shikimate 3-dehydrogenase (NADP+) activity"/>
    <property type="evidence" value="ECO:0007669"/>
    <property type="project" value="UniProtKB-UniRule"/>
</dbReference>
<dbReference type="CDD" id="cd01065">
    <property type="entry name" value="NAD_bind_Shikimate_DH"/>
    <property type="match status" value="1"/>
</dbReference>
<proteinExistence type="inferred from homology"/>
<keyword evidence="4 8" id="KW-0521">NADP</keyword>
<dbReference type="PANTHER" id="PTHR21089">
    <property type="entry name" value="SHIKIMATE DEHYDROGENASE"/>
    <property type="match status" value="1"/>
</dbReference>
<feature type="active site" description="Proton acceptor" evidence="8">
    <location>
        <position position="72"/>
    </location>
</feature>
<dbReference type="Pfam" id="PF08501">
    <property type="entry name" value="Shikimate_dh_N"/>
    <property type="match status" value="1"/>
</dbReference>
<evidence type="ECO:0000256" key="2">
    <source>
        <dbReference type="ARBA" id="ARBA00012962"/>
    </source>
</evidence>
<comment type="similarity">
    <text evidence="8">Belongs to the shikimate dehydrogenase family.</text>
</comment>
<dbReference type="GO" id="GO:0050661">
    <property type="term" value="F:NADP binding"/>
    <property type="evidence" value="ECO:0007669"/>
    <property type="project" value="InterPro"/>
</dbReference>
<dbReference type="GO" id="GO:0009073">
    <property type="term" value="P:aromatic amino acid family biosynthetic process"/>
    <property type="evidence" value="ECO:0007669"/>
    <property type="project" value="UniProtKB-KW"/>
</dbReference>
<dbReference type="InterPro" id="IPR041121">
    <property type="entry name" value="SDH_C"/>
</dbReference>
<evidence type="ECO:0000256" key="7">
    <source>
        <dbReference type="ARBA" id="ARBA00049442"/>
    </source>
</evidence>
<evidence type="ECO:0000256" key="8">
    <source>
        <dbReference type="HAMAP-Rule" id="MF_00222"/>
    </source>
</evidence>
<dbReference type="EC" id="1.1.1.25" evidence="2 8"/>